<feature type="domain" description="DALR anticodon binding" evidence="10">
    <location>
        <begin position="527"/>
        <end position="643"/>
    </location>
</feature>
<evidence type="ECO:0000313" key="11">
    <source>
        <dbReference type="EMBL" id="KAK3317762.1"/>
    </source>
</evidence>
<comment type="caution">
    <text evidence="11">The sequence shown here is derived from an EMBL/GenBank/DDBJ whole genome shotgun (WGS) entry which is preliminary data.</text>
</comment>
<dbReference type="PRINTS" id="PR01038">
    <property type="entry name" value="TRNASYNTHARG"/>
</dbReference>
<dbReference type="GO" id="GO:0005739">
    <property type="term" value="C:mitochondrion"/>
    <property type="evidence" value="ECO:0007669"/>
    <property type="project" value="TreeGrafter"/>
</dbReference>
<dbReference type="SUPFAM" id="SSF52374">
    <property type="entry name" value="Nucleotidylyl transferase"/>
    <property type="match status" value="1"/>
</dbReference>
<keyword evidence="7 9" id="KW-0030">Aminoacyl-tRNA synthetase</keyword>
<reference evidence="11" key="2">
    <citation type="submission" date="2023-06" db="EMBL/GenBank/DDBJ databases">
        <authorList>
            <consortium name="Lawrence Berkeley National Laboratory"/>
            <person name="Haridas S."/>
            <person name="Hensen N."/>
            <person name="Bonometti L."/>
            <person name="Westerberg I."/>
            <person name="Brannstrom I.O."/>
            <person name="Guillou S."/>
            <person name="Cros-Aarteil S."/>
            <person name="Calhoun S."/>
            <person name="Kuo A."/>
            <person name="Mondo S."/>
            <person name="Pangilinan J."/>
            <person name="Riley R."/>
            <person name="Labutti K."/>
            <person name="Andreopoulos B."/>
            <person name="Lipzen A."/>
            <person name="Chen C."/>
            <person name="Yanf M."/>
            <person name="Daum C."/>
            <person name="Ng V."/>
            <person name="Clum A."/>
            <person name="Steindorff A."/>
            <person name="Ohm R."/>
            <person name="Martin F."/>
            <person name="Silar P."/>
            <person name="Natvig D."/>
            <person name="Lalanne C."/>
            <person name="Gautier V."/>
            <person name="Ament-Velasquez S.L."/>
            <person name="Kruys A."/>
            <person name="Hutchinson M.I."/>
            <person name="Powell A.J."/>
            <person name="Barry K."/>
            <person name="Miller A.N."/>
            <person name="Grigoriev I.V."/>
            <person name="Debuchy R."/>
            <person name="Gladieux P."/>
            <person name="Thoren M.H."/>
            <person name="Johannesson H."/>
        </authorList>
    </citation>
    <scope>NUCLEOTIDE SEQUENCE</scope>
    <source>
        <strain evidence="11">SMH4131-1</strain>
    </source>
</reference>
<dbReference type="InterPro" id="IPR035684">
    <property type="entry name" value="ArgRS_core"/>
</dbReference>
<dbReference type="InterPro" id="IPR009080">
    <property type="entry name" value="tRNAsynth_Ia_anticodon-bd"/>
</dbReference>
<dbReference type="Pfam" id="PF05746">
    <property type="entry name" value="DALR_1"/>
    <property type="match status" value="1"/>
</dbReference>
<dbReference type="NCBIfam" id="TIGR00456">
    <property type="entry name" value="argS"/>
    <property type="match status" value="1"/>
</dbReference>
<evidence type="ECO:0000256" key="8">
    <source>
        <dbReference type="ARBA" id="ARBA00049339"/>
    </source>
</evidence>
<proteinExistence type="inferred from homology"/>
<dbReference type="SUPFAM" id="SSF55190">
    <property type="entry name" value="Arginyl-tRNA synthetase (ArgRS), N-terminal 'additional' domain"/>
    <property type="match status" value="1"/>
</dbReference>
<dbReference type="SMART" id="SM00836">
    <property type="entry name" value="DALR_1"/>
    <property type="match status" value="1"/>
</dbReference>
<dbReference type="GO" id="GO:0004814">
    <property type="term" value="F:arginine-tRNA ligase activity"/>
    <property type="evidence" value="ECO:0007669"/>
    <property type="project" value="UniProtKB-EC"/>
</dbReference>
<evidence type="ECO:0000256" key="5">
    <source>
        <dbReference type="ARBA" id="ARBA00022840"/>
    </source>
</evidence>
<dbReference type="Pfam" id="PF00750">
    <property type="entry name" value="tRNA-synt_1d"/>
    <property type="match status" value="1"/>
</dbReference>
<evidence type="ECO:0000256" key="6">
    <source>
        <dbReference type="ARBA" id="ARBA00022917"/>
    </source>
</evidence>
<keyword evidence="5 9" id="KW-0067">ATP-binding</keyword>
<evidence type="ECO:0000259" key="10">
    <source>
        <dbReference type="SMART" id="SM00836"/>
    </source>
</evidence>
<dbReference type="PANTHER" id="PTHR11956:SF11">
    <property type="entry name" value="ARGININE--TRNA LIGASE, MITOCHONDRIAL-RELATED"/>
    <property type="match status" value="1"/>
</dbReference>
<dbReference type="InterPro" id="IPR001278">
    <property type="entry name" value="Arg-tRNA-ligase"/>
</dbReference>
<dbReference type="Gene3D" id="3.40.50.620">
    <property type="entry name" value="HUPs"/>
    <property type="match status" value="1"/>
</dbReference>
<keyword evidence="12" id="KW-1185">Reference proteome</keyword>
<evidence type="ECO:0000256" key="1">
    <source>
        <dbReference type="ARBA" id="ARBA00005594"/>
    </source>
</evidence>
<dbReference type="EMBL" id="JAUEPO010000007">
    <property type="protein sequence ID" value="KAK3317762.1"/>
    <property type="molecule type" value="Genomic_DNA"/>
</dbReference>
<evidence type="ECO:0000256" key="4">
    <source>
        <dbReference type="ARBA" id="ARBA00022741"/>
    </source>
</evidence>
<evidence type="ECO:0000256" key="3">
    <source>
        <dbReference type="ARBA" id="ARBA00022598"/>
    </source>
</evidence>
<dbReference type="Gene3D" id="3.30.1360.70">
    <property type="entry name" value="Arginyl tRNA synthetase N-terminal domain"/>
    <property type="match status" value="1"/>
</dbReference>
<evidence type="ECO:0000256" key="7">
    <source>
        <dbReference type="ARBA" id="ARBA00023146"/>
    </source>
</evidence>
<dbReference type="GO" id="GO:0032543">
    <property type="term" value="P:mitochondrial translation"/>
    <property type="evidence" value="ECO:0007669"/>
    <property type="project" value="TreeGrafter"/>
</dbReference>
<dbReference type="AlphaFoldDB" id="A0AAE0M3E7"/>
<keyword evidence="3 9" id="KW-0436">Ligase</keyword>
<dbReference type="Proteomes" id="UP001286456">
    <property type="component" value="Unassembled WGS sequence"/>
</dbReference>
<reference evidence="11" key="1">
    <citation type="journal article" date="2023" name="Mol. Phylogenet. Evol.">
        <title>Genome-scale phylogeny and comparative genomics of the fungal order Sordariales.</title>
        <authorList>
            <person name="Hensen N."/>
            <person name="Bonometti L."/>
            <person name="Westerberg I."/>
            <person name="Brannstrom I.O."/>
            <person name="Guillou S."/>
            <person name="Cros-Aarteil S."/>
            <person name="Calhoun S."/>
            <person name="Haridas S."/>
            <person name="Kuo A."/>
            <person name="Mondo S."/>
            <person name="Pangilinan J."/>
            <person name="Riley R."/>
            <person name="LaButti K."/>
            <person name="Andreopoulos B."/>
            <person name="Lipzen A."/>
            <person name="Chen C."/>
            <person name="Yan M."/>
            <person name="Daum C."/>
            <person name="Ng V."/>
            <person name="Clum A."/>
            <person name="Steindorff A."/>
            <person name="Ohm R.A."/>
            <person name="Martin F."/>
            <person name="Silar P."/>
            <person name="Natvig D.O."/>
            <person name="Lalanne C."/>
            <person name="Gautier V."/>
            <person name="Ament-Velasquez S.L."/>
            <person name="Kruys A."/>
            <person name="Hutchinson M.I."/>
            <person name="Powell A.J."/>
            <person name="Barry K."/>
            <person name="Miller A.N."/>
            <person name="Grigoriev I.V."/>
            <person name="Debuchy R."/>
            <person name="Gladieux P."/>
            <person name="Hiltunen Thoren M."/>
            <person name="Johannesson H."/>
        </authorList>
    </citation>
    <scope>NUCLEOTIDE SEQUENCE</scope>
    <source>
        <strain evidence="11">SMH4131-1</strain>
    </source>
</reference>
<protein>
    <recommendedName>
        <fullName evidence="2">arginine--tRNA ligase</fullName>
        <ecNumber evidence="2">6.1.1.19</ecNumber>
    </recommendedName>
</protein>
<dbReference type="InterPro" id="IPR008909">
    <property type="entry name" value="DALR_anticod-bd"/>
</dbReference>
<keyword evidence="6 9" id="KW-0648">Protein biosynthesis</keyword>
<dbReference type="InterPro" id="IPR036695">
    <property type="entry name" value="Arg-tRNA-synth_N_sf"/>
</dbReference>
<evidence type="ECO:0000313" key="12">
    <source>
        <dbReference type="Proteomes" id="UP001286456"/>
    </source>
</evidence>
<comment type="similarity">
    <text evidence="1 9">Belongs to the class-I aminoacyl-tRNA synthetase family.</text>
</comment>
<dbReference type="InterPro" id="IPR014729">
    <property type="entry name" value="Rossmann-like_a/b/a_fold"/>
</dbReference>
<gene>
    <name evidence="11" type="ORF">B0T19DRAFT_389741</name>
</gene>
<evidence type="ECO:0000256" key="2">
    <source>
        <dbReference type="ARBA" id="ARBA00012837"/>
    </source>
</evidence>
<sequence>MSETPTMATTSLDALQGLLEKLGLEDPIPTFAGSDVLSRPLDIFHSYLADILVKITDCEPQVAYDAIQWATDMNNGDLAVVVPRLRVKTTDNKELTRDLAEKFPHSTLFSLPLADGIHLRIFFLSKSLPKVLLPYIHDRKETYGIDSTSGHRDPASPDAGAGRKKVVVEFSSPNIGAKFEGAHLRSTLIGSYIASMHEAHGWDVVRLNYLGDWGKQIGLLAAGWKRFGSDELLAADPLRHLYDVYRQIDELFRPEEEARDKLRDEKKDTTAIESQGLYAERDGFFKKMEDGDADALALWAKFRDVSIASYKNLYASMDITFDEYAGESQVNRDIIAEVEATLREKGFLEETSDGSSLIDYKKHGHRGLSTAILRGRTGSTTYLLRDIAAAVERDRTYAFDKMVYVVKAEQESHFQRIFAALEMMGLTTLRLKLEHVSFAKCLDLGDDVALLSDMIATAQSAARIVIESDPDNYAAFPATIDGDPTTVADRFGIAALQVQEMLVRRNNNTHFSADRMVSLEVSSGARLQYWYARLATVLQGATPDIQDLDYTLLVESEDYTNLLRVMTQFPDIVQGAFRTMEATGLLAYLFRIVDQISIVLEDEEDEDEAGGASSSVGARLALLEAVRLVLRNGMRVLGVEPVLV</sequence>
<dbReference type="SUPFAM" id="SSF47323">
    <property type="entry name" value="Anticodon-binding domain of a subclass of class I aminoacyl-tRNA synthetases"/>
    <property type="match status" value="1"/>
</dbReference>
<organism evidence="11 12">
    <name type="scientific">Cercophora scortea</name>
    <dbReference type="NCBI Taxonomy" id="314031"/>
    <lineage>
        <taxon>Eukaryota</taxon>
        <taxon>Fungi</taxon>
        <taxon>Dikarya</taxon>
        <taxon>Ascomycota</taxon>
        <taxon>Pezizomycotina</taxon>
        <taxon>Sordariomycetes</taxon>
        <taxon>Sordariomycetidae</taxon>
        <taxon>Sordariales</taxon>
        <taxon>Lasiosphaeriaceae</taxon>
        <taxon>Cercophora</taxon>
    </lineage>
</organism>
<accession>A0AAE0M3E7</accession>
<dbReference type="PANTHER" id="PTHR11956">
    <property type="entry name" value="ARGINYL-TRNA SYNTHETASE"/>
    <property type="match status" value="1"/>
</dbReference>
<evidence type="ECO:0000256" key="9">
    <source>
        <dbReference type="RuleBase" id="RU363038"/>
    </source>
</evidence>
<comment type="catalytic activity">
    <reaction evidence="8">
        <text>tRNA(Arg) + L-arginine + ATP = L-arginyl-tRNA(Arg) + AMP + diphosphate</text>
        <dbReference type="Rhea" id="RHEA:20301"/>
        <dbReference type="Rhea" id="RHEA-COMP:9658"/>
        <dbReference type="Rhea" id="RHEA-COMP:9673"/>
        <dbReference type="ChEBI" id="CHEBI:30616"/>
        <dbReference type="ChEBI" id="CHEBI:32682"/>
        <dbReference type="ChEBI" id="CHEBI:33019"/>
        <dbReference type="ChEBI" id="CHEBI:78442"/>
        <dbReference type="ChEBI" id="CHEBI:78513"/>
        <dbReference type="ChEBI" id="CHEBI:456215"/>
        <dbReference type="EC" id="6.1.1.19"/>
    </reaction>
</comment>
<dbReference type="GO" id="GO:0005524">
    <property type="term" value="F:ATP binding"/>
    <property type="evidence" value="ECO:0007669"/>
    <property type="project" value="UniProtKB-KW"/>
</dbReference>
<dbReference type="GO" id="GO:0006420">
    <property type="term" value="P:arginyl-tRNA aminoacylation"/>
    <property type="evidence" value="ECO:0007669"/>
    <property type="project" value="InterPro"/>
</dbReference>
<keyword evidence="4 9" id="KW-0547">Nucleotide-binding</keyword>
<dbReference type="EC" id="6.1.1.19" evidence="2"/>
<name>A0AAE0M3E7_9PEZI</name>
<dbReference type="Gene3D" id="1.10.730.10">
    <property type="entry name" value="Isoleucyl-tRNA Synthetase, Domain 1"/>
    <property type="match status" value="1"/>
</dbReference>